<evidence type="ECO:0000256" key="1">
    <source>
        <dbReference type="ARBA" id="ARBA00023015"/>
    </source>
</evidence>
<dbReference type="Proteomes" id="UP001208649">
    <property type="component" value="Unassembled WGS sequence"/>
</dbReference>
<evidence type="ECO:0000256" key="3">
    <source>
        <dbReference type="ARBA" id="ARBA00023163"/>
    </source>
</evidence>
<evidence type="ECO:0000313" key="6">
    <source>
        <dbReference type="Proteomes" id="UP001208649"/>
    </source>
</evidence>
<comment type="caution">
    <text evidence="5">The sequence shown here is derived from an EMBL/GenBank/DDBJ whole genome shotgun (WGS) entry which is preliminary data.</text>
</comment>
<organism evidence="5 6">
    <name type="scientific">Chryseobacterium edaphi</name>
    <dbReference type="NCBI Taxonomy" id="2976532"/>
    <lineage>
        <taxon>Bacteria</taxon>
        <taxon>Pseudomonadati</taxon>
        <taxon>Bacteroidota</taxon>
        <taxon>Flavobacteriia</taxon>
        <taxon>Flavobacteriales</taxon>
        <taxon>Weeksellaceae</taxon>
        <taxon>Chryseobacterium group</taxon>
        <taxon>Chryseobacterium</taxon>
    </lineage>
</organism>
<keyword evidence="1" id="KW-0805">Transcription regulation</keyword>
<dbReference type="SMART" id="SM00342">
    <property type="entry name" value="HTH_ARAC"/>
    <property type="match status" value="1"/>
</dbReference>
<sequence length="281" mass="32568">MYQITNQLHKIGFSISLISSIIKRNNYQRQFNTQEFFCILLTAQDLDIVVSNRAYRISGGNAVFIGPQKDVEIDNAFGKEIYVIAFSAGFYDKSSKDSLFLNSQVFFNSQSEIFIAPYFGNNKYNQIILVERLLKFQSKDESLYISAAHNAIEGLILDAYLHVENHHVEKDERMEYVSYVNRFRILLQRDFKIAKKVSHYAEELKISVRRLTEMTEYVYGKSAKQLIIEKVKIECEKAIKFSNFTMSEIAFDLGFNDEGNFSNFVKKHTGKKPSEMREISA</sequence>
<keyword evidence="2" id="KW-0238">DNA-binding</keyword>
<dbReference type="Gene3D" id="1.10.10.60">
    <property type="entry name" value="Homeodomain-like"/>
    <property type="match status" value="1"/>
</dbReference>
<dbReference type="SUPFAM" id="SSF46689">
    <property type="entry name" value="Homeodomain-like"/>
    <property type="match status" value="1"/>
</dbReference>
<keyword evidence="3" id="KW-0804">Transcription</keyword>
<dbReference type="PANTHER" id="PTHR43280">
    <property type="entry name" value="ARAC-FAMILY TRANSCRIPTIONAL REGULATOR"/>
    <property type="match status" value="1"/>
</dbReference>
<dbReference type="InterPro" id="IPR009057">
    <property type="entry name" value="Homeodomain-like_sf"/>
</dbReference>
<evidence type="ECO:0000259" key="4">
    <source>
        <dbReference type="PROSITE" id="PS01124"/>
    </source>
</evidence>
<protein>
    <submittedName>
        <fullName evidence="5">AraC family transcriptional regulator</fullName>
    </submittedName>
</protein>
<evidence type="ECO:0000313" key="5">
    <source>
        <dbReference type="EMBL" id="MCU7616892.1"/>
    </source>
</evidence>
<dbReference type="InterPro" id="IPR018060">
    <property type="entry name" value="HTH_AraC"/>
</dbReference>
<accession>A0ABT2W6J4</accession>
<reference evidence="6" key="1">
    <citation type="submission" date="2023-07" db="EMBL/GenBank/DDBJ databases">
        <title>Chryseobacterium sp. strain PBS4-4 Genome sequencing and assembly.</title>
        <authorList>
            <person name="Jung Y."/>
        </authorList>
    </citation>
    <scope>NUCLEOTIDE SEQUENCE [LARGE SCALE GENOMIC DNA]</scope>
    <source>
        <strain evidence="6">PBS4-4</strain>
    </source>
</reference>
<name>A0ABT2W6J4_9FLAO</name>
<evidence type="ECO:0000256" key="2">
    <source>
        <dbReference type="ARBA" id="ARBA00023125"/>
    </source>
</evidence>
<dbReference type="PROSITE" id="PS01124">
    <property type="entry name" value="HTH_ARAC_FAMILY_2"/>
    <property type="match status" value="1"/>
</dbReference>
<feature type="domain" description="HTH araC/xylS-type" evidence="4">
    <location>
        <begin position="181"/>
        <end position="279"/>
    </location>
</feature>
<dbReference type="Pfam" id="PF12833">
    <property type="entry name" value="HTH_18"/>
    <property type="match status" value="1"/>
</dbReference>
<proteinExistence type="predicted"/>
<keyword evidence="6" id="KW-1185">Reference proteome</keyword>
<dbReference type="PANTHER" id="PTHR43280:SF32">
    <property type="entry name" value="TRANSCRIPTIONAL REGULATORY PROTEIN"/>
    <property type="match status" value="1"/>
</dbReference>
<gene>
    <name evidence="5" type="ORF">NZ698_06760</name>
</gene>
<dbReference type="EMBL" id="JAOTEM010000001">
    <property type="protein sequence ID" value="MCU7616892.1"/>
    <property type="molecule type" value="Genomic_DNA"/>
</dbReference>
<dbReference type="RefSeq" id="WP_263002314.1">
    <property type="nucleotide sequence ID" value="NZ_JAOTEM010000001.1"/>
</dbReference>